<evidence type="ECO:0000256" key="1">
    <source>
        <dbReference type="ARBA" id="ARBA00001933"/>
    </source>
</evidence>
<organism evidence="3">
    <name type="scientific">marine metagenome</name>
    <dbReference type="NCBI Taxonomy" id="408172"/>
    <lineage>
        <taxon>unclassified sequences</taxon>
        <taxon>metagenomes</taxon>
        <taxon>ecological metagenomes</taxon>
    </lineage>
</organism>
<reference evidence="3" key="1">
    <citation type="submission" date="2018-05" db="EMBL/GenBank/DDBJ databases">
        <authorList>
            <person name="Lanie J.A."/>
            <person name="Ng W.-L."/>
            <person name="Kazmierczak K.M."/>
            <person name="Andrzejewski T.M."/>
            <person name="Davidsen T.M."/>
            <person name="Wayne K.J."/>
            <person name="Tettelin H."/>
            <person name="Glass J.I."/>
            <person name="Rusch D."/>
            <person name="Podicherti R."/>
            <person name="Tsui H.-C.T."/>
            <person name="Winkler M.E."/>
        </authorList>
    </citation>
    <scope>NUCLEOTIDE SEQUENCE</scope>
</reference>
<comment type="cofactor">
    <cofactor evidence="1">
        <name>pyridoxal 5'-phosphate</name>
        <dbReference type="ChEBI" id="CHEBI:597326"/>
    </cofactor>
</comment>
<dbReference type="EMBL" id="UINC01000417">
    <property type="protein sequence ID" value="SUZ54924.1"/>
    <property type="molecule type" value="Genomic_DNA"/>
</dbReference>
<dbReference type="GO" id="GO:0030170">
    <property type="term" value="F:pyridoxal phosphate binding"/>
    <property type="evidence" value="ECO:0007669"/>
    <property type="project" value="InterPro"/>
</dbReference>
<dbReference type="Gene3D" id="3.90.1150.10">
    <property type="entry name" value="Aspartate Aminotransferase, domain 1"/>
    <property type="match status" value="1"/>
</dbReference>
<protein>
    <recommendedName>
        <fullName evidence="4">Acetylornithine transaminase</fullName>
    </recommendedName>
</protein>
<dbReference type="InterPro" id="IPR050103">
    <property type="entry name" value="Class-III_PLP-dep_AT"/>
</dbReference>
<dbReference type="Pfam" id="PF00202">
    <property type="entry name" value="Aminotran_3"/>
    <property type="match status" value="1"/>
</dbReference>
<sequence>MLLEDQLPRIQKLIKEKIGPLPANALQNEAVMQAAFRRLYQALPRMIRLAVSEQGFVEFCMANRERLLNLGDAVSEKFSAAKNADTTGSEAQSVQKAELEQNENHTTAEMLATAQRVFLPTYAPSLILSRSQGAKVWDRDGKEYIDFGAGISVNSLGHQDPELLQALTEQSGKLWHTTNLYLTEPAIKLAENLVDATFADRVFFCNSGAEANEAAIKLARKSSSLLHAPEKREILTFEGSFHGRTLATVTATAQPKYQQGFEPLPGGFRYCPFNDFEAATAMIGANTCAVMVEPVQGEGGVNPAKSGFLLHLRKLCDQHNALLIFDEIQSGMGRTGKLFGYQWEETASEVSPETAETPESSEQKLIPDIVTMAKALGGGLPIGAMLCTEKLAQSFKPEDHGTTFGGNPIVTAVAGAAFGKINTPEMLTGVLNKGAFIRKHLESLNDELSLFETIRGRGLMIGAVLSKAWKNKAPAMVTACQQQGVLVLIAGPGVLRFLPPLNIAEEELKIGLERVGQALKYIHSEELASGSQSE</sequence>
<dbReference type="AlphaFoldDB" id="A0A381NLC0"/>
<evidence type="ECO:0000313" key="3">
    <source>
        <dbReference type="EMBL" id="SUZ54924.1"/>
    </source>
</evidence>
<dbReference type="InterPro" id="IPR015421">
    <property type="entry name" value="PyrdxlP-dep_Trfase_major"/>
</dbReference>
<proteinExistence type="inferred from homology"/>
<dbReference type="InterPro" id="IPR005814">
    <property type="entry name" value="Aminotrans_3"/>
</dbReference>
<evidence type="ECO:0008006" key="4">
    <source>
        <dbReference type="Google" id="ProtNLM"/>
    </source>
</evidence>
<dbReference type="FunFam" id="3.40.640.10:FF:000004">
    <property type="entry name" value="Acetylornithine aminotransferase"/>
    <property type="match status" value="1"/>
</dbReference>
<dbReference type="GO" id="GO:0006526">
    <property type="term" value="P:L-arginine biosynthetic process"/>
    <property type="evidence" value="ECO:0007669"/>
    <property type="project" value="UniProtKB-ARBA"/>
</dbReference>
<dbReference type="GO" id="GO:0008483">
    <property type="term" value="F:transaminase activity"/>
    <property type="evidence" value="ECO:0007669"/>
    <property type="project" value="InterPro"/>
</dbReference>
<gene>
    <name evidence="3" type="ORF">METZ01_LOCUS7778</name>
</gene>
<dbReference type="Gene3D" id="3.40.640.10">
    <property type="entry name" value="Type I PLP-dependent aspartate aminotransferase-like (Major domain)"/>
    <property type="match status" value="1"/>
</dbReference>
<dbReference type="InterPro" id="IPR004636">
    <property type="entry name" value="AcOrn/SuccOrn_fam"/>
</dbReference>
<dbReference type="HAMAP" id="MF_01107">
    <property type="entry name" value="ArgD_aminotrans_3"/>
    <property type="match status" value="1"/>
</dbReference>
<dbReference type="InterPro" id="IPR015422">
    <property type="entry name" value="PyrdxlP-dep_Trfase_small"/>
</dbReference>
<dbReference type="InterPro" id="IPR015424">
    <property type="entry name" value="PyrdxlP-dep_Trfase"/>
</dbReference>
<dbReference type="SUPFAM" id="SSF53383">
    <property type="entry name" value="PLP-dependent transferases"/>
    <property type="match status" value="1"/>
</dbReference>
<dbReference type="PANTHER" id="PTHR11986:SF113">
    <property type="entry name" value="SUCCINYLORNITHINE TRANSAMINASE"/>
    <property type="match status" value="1"/>
</dbReference>
<name>A0A381NLC0_9ZZZZ</name>
<dbReference type="PANTHER" id="PTHR11986">
    <property type="entry name" value="AMINOTRANSFERASE CLASS III"/>
    <property type="match status" value="1"/>
</dbReference>
<dbReference type="CDD" id="cd00610">
    <property type="entry name" value="OAT_like"/>
    <property type="match status" value="1"/>
</dbReference>
<dbReference type="NCBIfam" id="TIGR00707">
    <property type="entry name" value="argD"/>
    <property type="match status" value="1"/>
</dbReference>
<accession>A0A381NLC0</accession>
<keyword evidence="2" id="KW-0663">Pyridoxal phosphate</keyword>
<dbReference type="GO" id="GO:0042802">
    <property type="term" value="F:identical protein binding"/>
    <property type="evidence" value="ECO:0007669"/>
    <property type="project" value="TreeGrafter"/>
</dbReference>
<evidence type="ECO:0000256" key="2">
    <source>
        <dbReference type="ARBA" id="ARBA00022898"/>
    </source>
</evidence>